<gene>
    <name evidence="10" type="ORF">MU0050_004065</name>
</gene>
<feature type="domain" description="Acyl-CoA dehydrogenase/oxidase N-terminal" evidence="9">
    <location>
        <begin position="25"/>
        <end position="133"/>
    </location>
</feature>
<proteinExistence type="inferred from homology"/>
<dbReference type="Gene3D" id="1.10.540.10">
    <property type="entry name" value="Acyl-CoA dehydrogenase/oxidase, N-terminal domain"/>
    <property type="match status" value="1"/>
</dbReference>
<evidence type="ECO:0000259" key="8">
    <source>
        <dbReference type="Pfam" id="PF02770"/>
    </source>
</evidence>
<dbReference type="Pfam" id="PF00441">
    <property type="entry name" value="Acyl-CoA_dh_1"/>
    <property type="match status" value="1"/>
</dbReference>
<keyword evidence="4 6" id="KW-0274">FAD</keyword>
<dbReference type="PANTHER" id="PTHR43292">
    <property type="entry name" value="ACYL-COA DEHYDROGENASE"/>
    <property type="match status" value="1"/>
</dbReference>
<evidence type="ECO:0000256" key="4">
    <source>
        <dbReference type="ARBA" id="ARBA00022827"/>
    </source>
</evidence>
<accession>A0ABM9MIJ4</accession>
<dbReference type="Gene3D" id="2.40.110.10">
    <property type="entry name" value="Butyryl-CoA Dehydrogenase, subunit A, domain 2"/>
    <property type="match status" value="1"/>
</dbReference>
<comment type="similarity">
    <text evidence="2 6">Belongs to the acyl-CoA dehydrogenase family.</text>
</comment>
<reference evidence="10 11" key="1">
    <citation type="submission" date="2023-08" db="EMBL/GenBank/DDBJ databases">
        <authorList>
            <person name="Folkvardsen B D."/>
            <person name="Norman A."/>
        </authorList>
    </citation>
    <scope>NUCLEOTIDE SEQUENCE [LARGE SCALE GENOMIC DNA]</scope>
    <source>
        <strain evidence="10 11">Mu0050</strain>
    </source>
</reference>
<feature type="domain" description="Acyl-CoA dehydrogenase/oxidase C-terminal" evidence="7">
    <location>
        <begin position="243"/>
        <end position="395"/>
    </location>
</feature>
<dbReference type="InterPro" id="IPR037069">
    <property type="entry name" value="AcylCoA_DH/ox_N_sf"/>
</dbReference>
<evidence type="ECO:0000256" key="2">
    <source>
        <dbReference type="ARBA" id="ARBA00009347"/>
    </source>
</evidence>
<dbReference type="SUPFAM" id="SSF47203">
    <property type="entry name" value="Acyl-CoA dehydrogenase C-terminal domain-like"/>
    <property type="match status" value="1"/>
</dbReference>
<dbReference type="InterPro" id="IPR009100">
    <property type="entry name" value="AcylCoA_DH/oxidase_NM_dom_sf"/>
</dbReference>
<dbReference type="InterPro" id="IPR006091">
    <property type="entry name" value="Acyl-CoA_Oxase/DH_mid-dom"/>
</dbReference>
<dbReference type="Pfam" id="PF02770">
    <property type="entry name" value="Acyl-CoA_dh_M"/>
    <property type="match status" value="1"/>
</dbReference>
<keyword evidence="11" id="KW-1185">Reference proteome</keyword>
<evidence type="ECO:0000259" key="7">
    <source>
        <dbReference type="Pfam" id="PF00441"/>
    </source>
</evidence>
<evidence type="ECO:0000256" key="6">
    <source>
        <dbReference type="RuleBase" id="RU362125"/>
    </source>
</evidence>
<dbReference type="Proteomes" id="UP001190466">
    <property type="component" value="Chromosome"/>
</dbReference>
<evidence type="ECO:0000259" key="9">
    <source>
        <dbReference type="Pfam" id="PF02771"/>
    </source>
</evidence>
<comment type="cofactor">
    <cofactor evidence="1 6">
        <name>FAD</name>
        <dbReference type="ChEBI" id="CHEBI:57692"/>
    </cofactor>
</comment>
<evidence type="ECO:0000313" key="11">
    <source>
        <dbReference type="Proteomes" id="UP001190466"/>
    </source>
</evidence>
<dbReference type="RefSeq" id="WP_316512115.1">
    <property type="nucleotide sequence ID" value="NZ_OY726395.1"/>
</dbReference>
<feature type="domain" description="Acyl-CoA oxidase/dehydrogenase middle" evidence="8">
    <location>
        <begin position="137"/>
        <end position="231"/>
    </location>
</feature>
<evidence type="ECO:0000256" key="3">
    <source>
        <dbReference type="ARBA" id="ARBA00022630"/>
    </source>
</evidence>
<evidence type="ECO:0000256" key="5">
    <source>
        <dbReference type="ARBA" id="ARBA00023002"/>
    </source>
</evidence>
<organism evidence="10 11">
    <name type="scientific">[Mycobacterium] wendilense</name>
    <dbReference type="NCBI Taxonomy" id="3064284"/>
    <lineage>
        <taxon>Bacteria</taxon>
        <taxon>Bacillati</taxon>
        <taxon>Actinomycetota</taxon>
        <taxon>Actinomycetes</taxon>
        <taxon>Mycobacteriales</taxon>
        <taxon>Mycobacteriaceae</taxon>
        <taxon>Mycolicibacter</taxon>
    </lineage>
</organism>
<dbReference type="InterPro" id="IPR013786">
    <property type="entry name" value="AcylCoA_DH/ox_N"/>
</dbReference>
<dbReference type="InterPro" id="IPR009075">
    <property type="entry name" value="AcylCo_DH/oxidase_C"/>
</dbReference>
<dbReference type="PANTHER" id="PTHR43292:SF3">
    <property type="entry name" value="ACYL-COA DEHYDROGENASE FADE29"/>
    <property type="match status" value="1"/>
</dbReference>
<dbReference type="Gene3D" id="1.20.140.10">
    <property type="entry name" value="Butyryl-CoA Dehydrogenase, subunit A, domain 3"/>
    <property type="match status" value="1"/>
</dbReference>
<evidence type="ECO:0000313" key="10">
    <source>
        <dbReference type="EMBL" id="CAJ1586060.1"/>
    </source>
</evidence>
<keyword evidence="3 6" id="KW-0285">Flavoprotein</keyword>
<name>A0ABM9MIJ4_9MYCO</name>
<evidence type="ECO:0000256" key="1">
    <source>
        <dbReference type="ARBA" id="ARBA00001974"/>
    </source>
</evidence>
<dbReference type="EMBL" id="OY726395">
    <property type="protein sequence ID" value="CAJ1586060.1"/>
    <property type="molecule type" value="Genomic_DNA"/>
</dbReference>
<dbReference type="InterPro" id="IPR036250">
    <property type="entry name" value="AcylCo_DH-like_C"/>
</dbReference>
<dbReference type="SUPFAM" id="SSF56645">
    <property type="entry name" value="Acyl-CoA dehydrogenase NM domain-like"/>
    <property type="match status" value="1"/>
</dbReference>
<protein>
    <submittedName>
        <fullName evidence="10">Acyl-CoA dehydrogenase family protein</fullName>
    </submittedName>
</protein>
<dbReference type="InterPro" id="IPR046373">
    <property type="entry name" value="Acyl-CoA_Oxase/DH_mid-dom_sf"/>
</dbReference>
<dbReference type="InterPro" id="IPR052161">
    <property type="entry name" value="Mycobact_Acyl-CoA_DH"/>
</dbReference>
<keyword evidence="5 6" id="KW-0560">Oxidoreductase</keyword>
<sequence length="405" mass="44998">MPTDPMPVQTSAVRYDPVRAEQHSDEDFRALIRGFLSDHHPGRPPHERTERLEWQKRWLAMLFDAGFAGPNWPREFGGMDLSFGRQLIYQEEYARAKVPGPLGNGVGIAAPTIMRYGTKEQQRRFLGPMLRGDRVWCQGFSEPEAGSDLPALRTTARRDGDHYVVNGQKVWTSHVDHSDTVYALVRTGAPESRQDGISYLIIDLDTPGVTARPIRDLSGGTAFGEVFFDDVRVPVDNRLGEENRGWKIARTSLGNERAAGALKNAAMYRRVLDELRTLVQERGAVADPGIRDGLVELEMRLRIMQYSAERTVASIMTAGEPGPAASGARLRIAQYEQDIHEFALDVLGVDGLVTKPSPRAVQRGRWLTGFLRTRASTVGTGTTEIQKNTLAEQVLGMPRDPAMPP</sequence>
<dbReference type="Pfam" id="PF02771">
    <property type="entry name" value="Acyl-CoA_dh_N"/>
    <property type="match status" value="1"/>
</dbReference>